<dbReference type="EMBL" id="CP004025">
    <property type="protein sequence ID" value="AGC43274.1"/>
    <property type="molecule type" value="Genomic_DNA"/>
</dbReference>
<evidence type="ECO:0000313" key="2">
    <source>
        <dbReference type="Proteomes" id="UP000011131"/>
    </source>
</evidence>
<dbReference type="Proteomes" id="UP000011131">
    <property type="component" value="Chromosome"/>
</dbReference>
<dbReference type="KEGG" id="msd:MYSTI_01943"/>
<proteinExistence type="predicted"/>
<dbReference type="PATRIC" id="fig|1278073.3.peg.1984"/>
<dbReference type="RefSeq" id="WP_015347536.1">
    <property type="nucleotide sequence ID" value="NC_020126.1"/>
</dbReference>
<dbReference type="HOGENOM" id="CLU_2667274_0_0_7"/>
<protein>
    <submittedName>
        <fullName evidence="1">Uncharacterized protein</fullName>
    </submittedName>
</protein>
<accession>L7U9Y4</accession>
<dbReference type="AlphaFoldDB" id="L7U9Y4"/>
<keyword evidence="2" id="KW-1185">Reference proteome</keyword>
<dbReference type="STRING" id="1278073.MYSTI_01943"/>
<name>L7U9Y4_MYXSD</name>
<sequence>MWNDKWTVKIGSREVTLCGALVAKLVTEGAEVQRVEGERWRADGTGLLSPTDVSAIAPVRGLTPTECDEHGRHCP</sequence>
<evidence type="ECO:0000313" key="1">
    <source>
        <dbReference type="EMBL" id="AGC43274.1"/>
    </source>
</evidence>
<reference evidence="1 2" key="1">
    <citation type="journal article" date="2013" name="Genome Announc.">
        <title>Complete genome sequence of Myxococcus stipitatus strain DSM 14675, a fruiting myxobacterium.</title>
        <authorList>
            <person name="Huntley S."/>
            <person name="Kneip S."/>
            <person name="Treuner-Lange A."/>
            <person name="Sogaard-Andersen L."/>
        </authorList>
    </citation>
    <scope>NUCLEOTIDE SEQUENCE [LARGE SCALE GENOMIC DNA]</scope>
    <source>
        <strain evidence="2">DSM 14675 / JCM 12634 / Mx s8</strain>
    </source>
</reference>
<organism evidence="1 2">
    <name type="scientific">Myxococcus stipitatus (strain DSM 14675 / JCM 12634 / Mx s8)</name>
    <dbReference type="NCBI Taxonomy" id="1278073"/>
    <lineage>
        <taxon>Bacteria</taxon>
        <taxon>Pseudomonadati</taxon>
        <taxon>Myxococcota</taxon>
        <taxon>Myxococcia</taxon>
        <taxon>Myxococcales</taxon>
        <taxon>Cystobacterineae</taxon>
        <taxon>Myxococcaceae</taxon>
        <taxon>Myxococcus</taxon>
    </lineage>
</organism>
<gene>
    <name evidence="1" type="ordered locus">MYSTI_01943</name>
</gene>